<dbReference type="InParanoid" id="A0A1Z5J5F5"/>
<evidence type="ECO:0000256" key="3">
    <source>
        <dbReference type="ARBA" id="ARBA00022679"/>
    </source>
</evidence>
<keyword evidence="3 10" id="KW-0808">Transferase</keyword>
<evidence type="ECO:0000256" key="6">
    <source>
        <dbReference type="ARBA" id="ARBA00023034"/>
    </source>
</evidence>
<protein>
    <submittedName>
        <fullName evidence="10">Carbohydrate 4-sulfotransferase 9</fullName>
    </submittedName>
</protein>
<dbReference type="PANTHER" id="PTHR12137:SF54">
    <property type="entry name" value="CARBOHYDRATE SULFOTRANSFERASE"/>
    <property type="match status" value="1"/>
</dbReference>
<comment type="similarity">
    <text evidence="2">Belongs to the sulfotransferase 2 family.</text>
</comment>
<comment type="subcellular location">
    <subcellularLocation>
        <location evidence="1">Golgi apparatus membrane</location>
        <topology evidence="1">Single-pass type II membrane protein</topology>
    </subcellularLocation>
</comment>
<evidence type="ECO:0000313" key="10">
    <source>
        <dbReference type="EMBL" id="GAX09225.1"/>
    </source>
</evidence>
<proteinExistence type="inferred from homology"/>
<dbReference type="InterPro" id="IPR005331">
    <property type="entry name" value="Sulfotransferase"/>
</dbReference>
<dbReference type="AlphaFoldDB" id="A0A1Z5J5F5"/>
<evidence type="ECO:0000256" key="2">
    <source>
        <dbReference type="ARBA" id="ARBA00006339"/>
    </source>
</evidence>
<dbReference type="Gene3D" id="3.40.50.300">
    <property type="entry name" value="P-loop containing nucleotide triphosphate hydrolases"/>
    <property type="match status" value="1"/>
</dbReference>
<evidence type="ECO:0000256" key="8">
    <source>
        <dbReference type="ARBA" id="ARBA00023180"/>
    </source>
</evidence>
<keyword evidence="5 9" id="KW-1133">Transmembrane helix</keyword>
<dbReference type="InterPro" id="IPR027417">
    <property type="entry name" value="P-loop_NTPase"/>
</dbReference>
<reference evidence="10 11" key="1">
    <citation type="journal article" date="2015" name="Plant Cell">
        <title>Oil accumulation by the oleaginous diatom Fistulifera solaris as revealed by the genome and transcriptome.</title>
        <authorList>
            <person name="Tanaka T."/>
            <person name="Maeda Y."/>
            <person name="Veluchamy A."/>
            <person name="Tanaka M."/>
            <person name="Abida H."/>
            <person name="Marechal E."/>
            <person name="Bowler C."/>
            <person name="Muto M."/>
            <person name="Sunaga Y."/>
            <person name="Tanaka M."/>
            <person name="Yoshino T."/>
            <person name="Taniguchi T."/>
            <person name="Fukuda Y."/>
            <person name="Nemoto M."/>
            <person name="Matsumoto M."/>
            <person name="Wong P.S."/>
            <person name="Aburatani S."/>
            <person name="Fujibuchi W."/>
        </authorList>
    </citation>
    <scope>NUCLEOTIDE SEQUENCE [LARGE SCALE GENOMIC DNA]</scope>
    <source>
        <strain evidence="10 11">JPCC DA0580</strain>
    </source>
</reference>
<dbReference type="Pfam" id="PF03567">
    <property type="entry name" value="Sulfotransfer_2"/>
    <property type="match status" value="1"/>
</dbReference>
<keyword evidence="7 9" id="KW-0472">Membrane</keyword>
<dbReference type="GO" id="GO:0008146">
    <property type="term" value="F:sulfotransferase activity"/>
    <property type="evidence" value="ECO:0007669"/>
    <property type="project" value="InterPro"/>
</dbReference>
<keyword evidence="6" id="KW-0333">Golgi apparatus</keyword>
<dbReference type="InterPro" id="IPR018011">
    <property type="entry name" value="Carb_sulfotrans_8-10"/>
</dbReference>
<dbReference type="PANTHER" id="PTHR12137">
    <property type="entry name" value="CARBOHYDRATE SULFOTRANSFERASE"/>
    <property type="match status" value="1"/>
</dbReference>
<dbReference type="Proteomes" id="UP000198406">
    <property type="component" value="Unassembled WGS sequence"/>
</dbReference>
<sequence length="362" mass="41517">MSLSPPASPRSSRSSLWKSFLVAIIVLLTIVVVSVYSNYQGLLLSVDSLETDERPQDYIEVIQNIHLDENLQSTSGSSIPNDEIVNPPEPLKSLVEYGDWIYENDDWDAAPIIIERYKLAFFTIPKVGCTTWKQLFRRIMGYSNWATEEYVNMLPWNPQTNGLKYLYDFPLEKANEIMTSPEWTRAIFVRDPKERLVSAYLDKGVGNPNYMREKCCGKSEDCIRDASRSLESFLRVAMKCDNSHWSPQAKRIDDKYWSHINFVGRMENLADDAKRLLRQIGAWQRYGASGWGKGGNNSIFQTKAGGVGRHHATNAHDKLKEKISSAELEEAIEMYYAEDYLNPVLNFTNYHLYNGNKNQGIR</sequence>
<dbReference type="GO" id="GO:0000139">
    <property type="term" value="C:Golgi membrane"/>
    <property type="evidence" value="ECO:0007669"/>
    <property type="project" value="UniProtKB-SubCell"/>
</dbReference>
<dbReference type="GO" id="GO:0016051">
    <property type="term" value="P:carbohydrate biosynthetic process"/>
    <property type="evidence" value="ECO:0007669"/>
    <property type="project" value="InterPro"/>
</dbReference>
<organism evidence="10 11">
    <name type="scientific">Fistulifera solaris</name>
    <name type="common">Oleaginous diatom</name>
    <dbReference type="NCBI Taxonomy" id="1519565"/>
    <lineage>
        <taxon>Eukaryota</taxon>
        <taxon>Sar</taxon>
        <taxon>Stramenopiles</taxon>
        <taxon>Ochrophyta</taxon>
        <taxon>Bacillariophyta</taxon>
        <taxon>Bacillariophyceae</taxon>
        <taxon>Bacillariophycidae</taxon>
        <taxon>Naviculales</taxon>
        <taxon>Naviculaceae</taxon>
        <taxon>Fistulifera</taxon>
    </lineage>
</organism>
<evidence type="ECO:0000313" key="11">
    <source>
        <dbReference type="Proteomes" id="UP000198406"/>
    </source>
</evidence>
<dbReference type="EMBL" id="BDSP01000003">
    <property type="protein sequence ID" value="GAX09225.1"/>
    <property type="molecule type" value="Genomic_DNA"/>
</dbReference>
<name>A0A1Z5J5F5_FISSO</name>
<evidence type="ECO:0000256" key="4">
    <source>
        <dbReference type="ARBA" id="ARBA00022692"/>
    </source>
</evidence>
<feature type="transmembrane region" description="Helical" evidence="9">
    <location>
        <begin position="20"/>
        <end position="39"/>
    </location>
</feature>
<keyword evidence="11" id="KW-1185">Reference proteome</keyword>
<accession>A0A1Z5J5F5</accession>
<gene>
    <name evidence="10" type="ORF">FisN_17Lu312</name>
</gene>
<dbReference type="OrthoDB" id="206904at2759"/>
<evidence type="ECO:0000256" key="7">
    <source>
        <dbReference type="ARBA" id="ARBA00023136"/>
    </source>
</evidence>
<evidence type="ECO:0000256" key="1">
    <source>
        <dbReference type="ARBA" id="ARBA00004323"/>
    </source>
</evidence>
<evidence type="ECO:0000256" key="9">
    <source>
        <dbReference type="SAM" id="Phobius"/>
    </source>
</evidence>
<evidence type="ECO:0000256" key="5">
    <source>
        <dbReference type="ARBA" id="ARBA00022989"/>
    </source>
</evidence>
<keyword evidence="8" id="KW-0325">Glycoprotein</keyword>
<comment type="caution">
    <text evidence="10">The sequence shown here is derived from an EMBL/GenBank/DDBJ whole genome shotgun (WGS) entry which is preliminary data.</text>
</comment>
<keyword evidence="4 9" id="KW-0812">Transmembrane</keyword>